<keyword evidence="2" id="KW-0479">Metal-binding</keyword>
<dbReference type="AlphaFoldDB" id="A0A4Y1RCW4"/>
<comment type="subcellular location">
    <subcellularLocation>
        <location evidence="1">Nucleus</location>
    </subcellularLocation>
</comment>
<evidence type="ECO:0000256" key="6">
    <source>
        <dbReference type="SAM" id="MobiDB-lite"/>
    </source>
</evidence>
<dbReference type="SUPFAM" id="SSF53098">
    <property type="entry name" value="Ribonuclease H-like"/>
    <property type="match status" value="1"/>
</dbReference>
<protein>
    <submittedName>
        <fullName evidence="7">BED zinc finger</fullName>
    </submittedName>
</protein>
<reference evidence="7" key="1">
    <citation type="journal article" date="2019" name="Science">
        <title>Mutation of a bHLH transcription factor allowed almond domestication.</title>
        <authorList>
            <person name="Sanchez-Perez R."/>
            <person name="Pavan S."/>
            <person name="Mazzeo R."/>
            <person name="Moldovan C."/>
            <person name="Aiese Cigliano R."/>
            <person name="Del Cueto J."/>
            <person name="Ricciardi F."/>
            <person name="Lotti C."/>
            <person name="Ricciardi L."/>
            <person name="Dicenta F."/>
            <person name="Lopez-Marques R.L."/>
            <person name="Lindberg Moller B."/>
        </authorList>
    </citation>
    <scope>NUCLEOTIDE SEQUENCE</scope>
</reference>
<dbReference type="SUPFAM" id="SSF140996">
    <property type="entry name" value="Hermes dimerisation domain"/>
    <property type="match status" value="1"/>
</dbReference>
<keyword evidence="3" id="KW-0863">Zinc-finger</keyword>
<gene>
    <name evidence="7" type="ORF">Prudu_012234</name>
</gene>
<feature type="region of interest" description="Disordered" evidence="6">
    <location>
        <begin position="1"/>
        <end position="30"/>
    </location>
</feature>
<name>A0A4Y1RCW4_PRUDU</name>
<evidence type="ECO:0000313" key="7">
    <source>
        <dbReference type="EMBL" id="BBH01845.1"/>
    </source>
</evidence>
<keyword evidence="4" id="KW-0862">Zinc</keyword>
<evidence type="ECO:0000256" key="5">
    <source>
        <dbReference type="ARBA" id="ARBA00023242"/>
    </source>
</evidence>
<accession>A0A4Y1RCW4</accession>
<dbReference type="EMBL" id="AP019300">
    <property type="protein sequence ID" value="BBH01845.1"/>
    <property type="molecule type" value="Genomic_DNA"/>
</dbReference>
<keyword evidence="5" id="KW-0539">Nucleus</keyword>
<evidence type="ECO:0000256" key="4">
    <source>
        <dbReference type="ARBA" id="ARBA00022833"/>
    </source>
</evidence>
<dbReference type="PANTHER" id="PTHR46481:SF10">
    <property type="entry name" value="ZINC FINGER BED DOMAIN-CONTAINING PROTEIN 39"/>
    <property type="match status" value="1"/>
</dbReference>
<dbReference type="InterPro" id="IPR012337">
    <property type="entry name" value="RNaseH-like_sf"/>
</dbReference>
<dbReference type="PANTHER" id="PTHR46481">
    <property type="entry name" value="ZINC FINGER BED DOMAIN-CONTAINING PROTEIN 4"/>
    <property type="match status" value="1"/>
</dbReference>
<dbReference type="InterPro" id="IPR052035">
    <property type="entry name" value="ZnF_BED_domain_contain"/>
</dbReference>
<organism evidence="7">
    <name type="scientific">Prunus dulcis</name>
    <name type="common">Almond</name>
    <name type="synonym">Amygdalus dulcis</name>
    <dbReference type="NCBI Taxonomy" id="3755"/>
    <lineage>
        <taxon>Eukaryota</taxon>
        <taxon>Viridiplantae</taxon>
        <taxon>Streptophyta</taxon>
        <taxon>Embryophyta</taxon>
        <taxon>Tracheophyta</taxon>
        <taxon>Spermatophyta</taxon>
        <taxon>Magnoliopsida</taxon>
        <taxon>eudicotyledons</taxon>
        <taxon>Gunneridae</taxon>
        <taxon>Pentapetalae</taxon>
        <taxon>rosids</taxon>
        <taxon>fabids</taxon>
        <taxon>Rosales</taxon>
        <taxon>Rosaceae</taxon>
        <taxon>Amygdaloideae</taxon>
        <taxon>Amygdaleae</taxon>
        <taxon>Prunus</taxon>
    </lineage>
</organism>
<proteinExistence type="predicted"/>
<evidence type="ECO:0000256" key="2">
    <source>
        <dbReference type="ARBA" id="ARBA00022723"/>
    </source>
</evidence>
<evidence type="ECO:0000256" key="1">
    <source>
        <dbReference type="ARBA" id="ARBA00004123"/>
    </source>
</evidence>
<dbReference type="GO" id="GO:0005634">
    <property type="term" value="C:nucleus"/>
    <property type="evidence" value="ECO:0007669"/>
    <property type="project" value="UniProtKB-SubCell"/>
</dbReference>
<sequence>MAPVTTPTSTFNENPTRITSHPPTDAPSISNGRILSSLQMMKRCHKKPKPMILLPLKKMIQKILRQNANIATKCMHVVAKKNGTSNLLSHLANQCKEYLGRDIKKPKTLSFQPKKSEEEGKLIATSYSPKKCREAIVRYIILDEQPFRVVVGEGFRDMLRVFEPRLQVPYRITIERDFLKLYKKEKIKLKDYLVANRQRVSLTTDTWSSHQNLNYMCLTAHYIDDQWRLHKKILNFCTIVNHKGDTIGRAIATCLLEWGIDKVLTVTVDNATSNDHADKTSKMTSKVRNKLNELYDQYKLLYHENVAHKDETHNPSEMEIDSNEVDFATAFTTGFMKLVEKTDGEEFKTEVDRI</sequence>
<dbReference type="GO" id="GO:0008270">
    <property type="term" value="F:zinc ion binding"/>
    <property type="evidence" value="ECO:0007669"/>
    <property type="project" value="UniProtKB-KW"/>
</dbReference>
<evidence type="ECO:0000256" key="3">
    <source>
        <dbReference type="ARBA" id="ARBA00022771"/>
    </source>
</evidence>